<dbReference type="EMBL" id="AXUP01000636">
    <property type="protein sequence ID" value="ESW36213.1"/>
    <property type="molecule type" value="Genomic_DNA"/>
</dbReference>
<proteinExistence type="predicted"/>
<accession>V7D3F7</accession>
<feature type="region of interest" description="Disordered" evidence="1">
    <location>
        <begin position="174"/>
        <end position="206"/>
    </location>
</feature>
<evidence type="ECO:0000256" key="1">
    <source>
        <dbReference type="SAM" id="MobiDB-lite"/>
    </source>
</evidence>
<protein>
    <submittedName>
        <fullName evidence="2">Uncharacterized protein</fullName>
    </submittedName>
</protein>
<sequence>MPDVRGAHPPGIGWLAAGADLGVGHVMFGQGHGRQLADTRLRPVQGEAPGFVAAQFCLAGEQAVLVVQGVGLEYQRQAEQLRVGLQGGAHLAGHVLAQVEGIEKALFRLLAQEQHLAGETGAVLVGVHELAADVQRLHLALRLDARLRRLGQHLHAAGLDQVRAVVHAIQRQADEQGDDAGQAETGEQGDLPLDGKLSQRHGVGPL</sequence>
<dbReference type="Proteomes" id="UP000018511">
    <property type="component" value="Unassembled WGS sequence"/>
</dbReference>
<gene>
    <name evidence="2" type="ORF">O164_31375</name>
</gene>
<name>V7D3F7_9PSED</name>
<reference evidence="2 3" key="1">
    <citation type="submission" date="2013-10" db="EMBL/GenBank/DDBJ databases">
        <title>Whole Genome Shotgun Sequence of Pseudomonas taiwanensis SJ9.</title>
        <authorList>
            <person name="Hong S.-J."/>
            <person name="Shin J.-H."/>
        </authorList>
    </citation>
    <scope>NUCLEOTIDE SEQUENCE [LARGE SCALE GENOMIC DNA]</scope>
    <source>
        <strain evidence="2 3">SJ9</strain>
    </source>
</reference>
<comment type="caution">
    <text evidence="2">The sequence shown here is derived from an EMBL/GenBank/DDBJ whole genome shotgun (WGS) entry which is preliminary data.</text>
</comment>
<evidence type="ECO:0000313" key="2">
    <source>
        <dbReference type="EMBL" id="ESW36213.1"/>
    </source>
</evidence>
<organism evidence="2 3">
    <name type="scientific">Pseudomonas taiwanensis SJ9</name>
    <dbReference type="NCBI Taxonomy" id="1388762"/>
    <lineage>
        <taxon>Bacteria</taxon>
        <taxon>Pseudomonadati</taxon>
        <taxon>Pseudomonadota</taxon>
        <taxon>Gammaproteobacteria</taxon>
        <taxon>Pseudomonadales</taxon>
        <taxon>Pseudomonadaceae</taxon>
        <taxon>Pseudomonas</taxon>
    </lineage>
</organism>
<evidence type="ECO:0000313" key="3">
    <source>
        <dbReference type="Proteomes" id="UP000018511"/>
    </source>
</evidence>
<dbReference type="AlphaFoldDB" id="V7D3F7"/>